<name>A0A165N188_EXIGL</name>
<keyword evidence="3" id="KW-0862">Zinc</keyword>
<dbReference type="InterPro" id="IPR001841">
    <property type="entry name" value="Znf_RING"/>
</dbReference>
<organism evidence="7 8">
    <name type="scientific">Exidia glandulosa HHB12029</name>
    <dbReference type="NCBI Taxonomy" id="1314781"/>
    <lineage>
        <taxon>Eukaryota</taxon>
        <taxon>Fungi</taxon>
        <taxon>Dikarya</taxon>
        <taxon>Basidiomycota</taxon>
        <taxon>Agaricomycotina</taxon>
        <taxon>Agaricomycetes</taxon>
        <taxon>Auriculariales</taxon>
        <taxon>Exidiaceae</taxon>
        <taxon>Exidia</taxon>
    </lineage>
</organism>
<dbReference type="SMART" id="SM00184">
    <property type="entry name" value="RING"/>
    <property type="match status" value="1"/>
</dbReference>
<keyword evidence="1" id="KW-0479">Metal-binding</keyword>
<dbReference type="AlphaFoldDB" id="A0A165N188"/>
<sequence>MAAAAAKVELYSIEYIRYARAVQRDHKIEWEYSLQWYGFPRDDKRQHWPQHSVADDEVLKQFFQHIESSTLREDGMYSHGERLWSNQSLIDYRIMEARIVAMEEIEEKLDQIPDASHPEAQLLHEQALAHAPDIVMRELEERPDFSQRGNFESEFSDWTFNSHSRLIAKGAAPFPTDSLEVPMHEIEENYWYLEGERDFDGIPIVQYGDDGHEDVVPIVIHGDGFLSRLQRVPFTDSEPPHKVLLRIFPRDVLHKGRRNWRHERRECNVCTFQVEDMVVLIDCLHLFCKPCIQGWWHGKEDITCPKCQKAPIWAPFPASYLADPCRINRPVINRPDEDVLEGYTAPVAAASTATTWAERETYHAQALQVRPGKRKRGGKEAKRRKTARELQGDNEEA</sequence>
<dbReference type="InterPro" id="IPR013083">
    <property type="entry name" value="Znf_RING/FYVE/PHD"/>
</dbReference>
<reference evidence="7 8" key="1">
    <citation type="journal article" date="2016" name="Mol. Biol. Evol.">
        <title>Comparative Genomics of Early-Diverging Mushroom-Forming Fungi Provides Insights into the Origins of Lignocellulose Decay Capabilities.</title>
        <authorList>
            <person name="Nagy L.G."/>
            <person name="Riley R."/>
            <person name="Tritt A."/>
            <person name="Adam C."/>
            <person name="Daum C."/>
            <person name="Floudas D."/>
            <person name="Sun H."/>
            <person name="Yadav J.S."/>
            <person name="Pangilinan J."/>
            <person name="Larsson K.H."/>
            <person name="Matsuura K."/>
            <person name="Barry K."/>
            <person name="Labutti K."/>
            <person name="Kuo R."/>
            <person name="Ohm R.A."/>
            <person name="Bhattacharya S.S."/>
            <person name="Shirouzu T."/>
            <person name="Yoshinaga Y."/>
            <person name="Martin F.M."/>
            <person name="Grigoriev I.V."/>
            <person name="Hibbett D.S."/>
        </authorList>
    </citation>
    <scope>NUCLEOTIDE SEQUENCE [LARGE SCALE GENOMIC DNA]</scope>
    <source>
        <strain evidence="7 8">HHB12029</strain>
    </source>
</reference>
<dbReference type="OrthoDB" id="660555at2759"/>
<dbReference type="Pfam" id="PF00097">
    <property type="entry name" value="zf-C3HC4"/>
    <property type="match status" value="1"/>
</dbReference>
<feature type="region of interest" description="Disordered" evidence="5">
    <location>
        <begin position="366"/>
        <end position="397"/>
    </location>
</feature>
<dbReference type="PROSITE" id="PS50089">
    <property type="entry name" value="ZF_RING_2"/>
    <property type="match status" value="1"/>
</dbReference>
<dbReference type="Gene3D" id="3.30.40.10">
    <property type="entry name" value="Zinc/RING finger domain, C3HC4 (zinc finger)"/>
    <property type="match status" value="1"/>
</dbReference>
<dbReference type="SUPFAM" id="SSF57850">
    <property type="entry name" value="RING/U-box"/>
    <property type="match status" value="1"/>
</dbReference>
<keyword evidence="2 4" id="KW-0863">Zinc-finger</keyword>
<dbReference type="InterPro" id="IPR018957">
    <property type="entry name" value="Znf_C3HC4_RING-type"/>
</dbReference>
<evidence type="ECO:0000313" key="7">
    <source>
        <dbReference type="EMBL" id="KZW00067.1"/>
    </source>
</evidence>
<dbReference type="Proteomes" id="UP000077266">
    <property type="component" value="Unassembled WGS sequence"/>
</dbReference>
<evidence type="ECO:0000259" key="6">
    <source>
        <dbReference type="PROSITE" id="PS50089"/>
    </source>
</evidence>
<protein>
    <recommendedName>
        <fullName evidence="6">RING-type domain-containing protein</fullName>
    </recommendedName>
</protein>
<proteinExistence type="predicted"/>
<evidence type="ECO:0000256" key="3">
    <source>
        <dbReference type="ARBA" id="ARBA00022833"/>
    </source>
</evidence>
<dbReference type="CDD" id="cd16449">
    <property type="entry name" value="RING-HC"/>
    <property type="match status" value="1"/>
</dbReference>
<accession>A0A165N188</accession>
<dbReference type="InParanoid" id="A0A165N188"/>
<feature type="domain" description="RING-type" evidence="6">
    <location>
        <begin position="267"/>
        <end position="308"/>
    </location>
</feature>
<evidence type="ECO:0000256" key="2">
    <source>
        <dbReference type="ARBA" id="ARBA00022771"/>
    </source>
</evidence>
<gene>
    <name evidence="7" type="ORF">EXIGLDRAFT_762161</name>
</gene>
<evidence type="ECO:0000256" key="4">
    <source>
        <dbReference type="PROSITE-ProRule" id="PRU00175"/>
    </source>
</evidence>
<dbReference type="InterPro" id="IPR017907">
    <property type="entry name" value="Znf_RING_CS"/>
</dbReference>
<evidence type="ECO:0000256" key="1">
    <source>
        <dbReference type="ARBA" id="ARBA00022723"/>
    </source>
</evidence>
<dbReference type="EMBL" id="KV425904">
    <property type="protein sequence ID" value="KZW00067.1"/>
    <property type="molecule type" value="Genomic_DNA"/>
</dbReference>
<evidence type="ECO:0000256" key="5">
    <source>
        <dbReference type="SAM" id="MobiDB-lite"/>
    </source>
</evidence>
<dbReference type="GO" id="GO:0008270">
    <property type="term" value="F:zinc ion binding"/>
    <property type="evidence" value="ECO:0007669"/>
    <property type="project" value="UniProtKB-KW"/>
</dbReference>
<evidence type="ECO:0000313" key="8">
    <source>
        <dbReference type="Proteomes" id="UP000077266"/>
    </source>
</evidence>
<keyword evidence="8" id="KW-1185">Reference proteome</keyword>
<feature type="compositionally biased region" description="Basic residues" evidence="5">
    <location>
        <begin position="371"/>
        <end position="386"/>
    </location>
</feature>
<dbReference type="PROSITE" id="PS00518">
    <property type="entry name" value="ZF_RING_1"/>
    <property type="match status" value="1"/>
</dbReference>